<name>A0A7W6FY89_9SPHN</name>
<comment type="caution">
    <text evidence="1">The sequence shown here is derived from an EMBL/GenBank/DDBJ whole genome shotgun (WGS) entry which is preliminary data.</text>
</comment>
<dbReference type="InterPro" id="IPR029032">
    <property type="entry name" value="AhpD-like"/>
</dbReference>
<accession>A0A7W6FY89</accession>
<dbReference type="AlphaFoldDB" id="A0A7W6FY89"/>
<evidence type="ECO:0000313" key="1">
    <source>
        <dbReference type="EMBL" id="MBB3939976.1"/>
    </source>
</evidence>
<proteinExistence type="predicted"/>
<organism evidence="1 2">
    <name type="scientific">Novosphingobium fluoreni</name>
    <dbReference type="NCBI Taxonomy" id="1391222"/>
    <lineage>
        <taxon>Bacteria</taxon>
        <taxon>Pseudomonadati</taxon>
        <taxon>Pseudomonadota</taxon>
        <taxon>Alphaproteobacteria</taxon>
        <taxon>Sphingomonadales</taxon>
        <taxon>Sphingomonadaceae</taxon>
        <taxon>Novosphingobium</taxon>
    </lineage>
</organism>
<evidence type="ECO:0000313" key="2">
    <source>
        <dbReference type="Proteomes" id="UP000561459"/>
    </source>
</evidence>
<reference evidence="1 2" key="1">
    <citation type="submission" date="2020-08" db="EMBL/GenBank/DDBJ databases">
        <title>Genomic Encyclopedia of Type Strains, Phase IV (KMG-IV): sequencing the most valuable type-strain genomes for metagenomic binning, comparative biology and taxonomic classification.</title>
        <authorList>
            <person name="Goeker M."/>
        </authorList>
    </citation>
    <scope>NUCLEOTIDE SEQUENCE [LARGE SCALE GENOMIC DNA]</scope>
    <source>
        <strain evidence="1 2">DSM 27568</strain>
    </source>
</reference>
<dbReference type="SUPFAM" id="SSF69118">
    <property type="entry name" value="AhpD-like"/>
    <property type="match status" value="1"/>
</dbReference>
<keyword evidence="2" id="KW-1185">Reference proteome</keyword>
<sequence>MAFVNFADAAPAALPIAHSAIFAMRRPEAVEPYVAPPQVAPLDALERRVIELARGDGMETLNPRRKRSWLARLILGPQAPSPVLANERLEALRRLAVQAWHHGYTLPASALHEARKAGWDERQIGAVIDMIGRLQPPVRRLAA</sequence>
<dbReference type="RefSeq" id="WP_183616656.1">
    <property type="nucleotide sequence ID" value="NZ_JACIDY010000003.1"/>
</dbReference>
<dbReference type="Proteomes" id="UP000561459">
    <property type="component" value="Unassembled WGS sequence"/>
</dbReference>
<protein>
    <submittedName>
        <fullName evidence="1">Uncharacterized protein</fullName>
    </submittedName>
</protein>
<dbReference type="EMBL" id="JACIDY010000003">
    <property type="protein sequence ID" value="MBB3939976.1"/>
    <property type="molecule type" value="Genomic_DNA"/>
</dbReference>
<gene>
    <name evidence="1" type="ORF">GGR39_001626</name>
</gene>